<proteinExistence type="predicted"/>
<keyword evidence="2" id="KW-1185">Reference proteome</keyword>
<dbReference type="EMBL" id="QEAP01000024">
    <property type="protein sequence ID" value="TPX77284.1"/>
    <property type="molecule type" value="Genomic_DNA"/>
</dbReference>
<evidence type="ECO:0000313" key="1">
    <source>
        <dbReference type="EMBL" id="TPX77284.1"/>
    </source>
</evidence>
<name>A0A507FLU2_9FUNG</name>
<dbReference type="AlphaFoldDB" id="A0A507FLU2"/>
<dbReference type="OrthoDB" id="2119140at2759"/>
<comment type="caution">
    <text evidence="1">The sequence shown here is derived from an EMBL/GenBank/DDBJ whole genome shotgun (WGS) entry which is preliminary data.</text>
</comment>
<evidence type="ECO:0008006" key="3">
    <source>
        <dbReference type="Google" id="ProtNLM"/>
    </source>
</evidence>
<protein>
    <recommendedName>
        <fullName evidence="3">CSN8/PSMD8/EIF3K domain-containing protein</fullName>
    </recommendedName>
</protein>
<evidence type="ECO:0000313" key="2">
    <source>
        <dbReference type="Proteomes" id="UP000320333"/>
    </source>
</evidence>
<gene>
    <name evidence="1" type="ORF">CcCBS67573_g01418</name>
</gene>
<dbReference type="Proteomes" id="UP000320333">
    <property type="component" value="Unassembled WGS sequence"/>
</dbReference>
<sequence length="292" mass="31101">MAYVQIQTLIANSNWEGLVAQLEDLELSHFPSVPVPQIPLVANNGTHASVLSPIDASLCAHDSRVYALLLAAHLLTDDVVAARMLFRRTPAHVGLTSWEFGAIAEVAAALHDGNPAQALALLASYKSYPTLLAHTISVTAKSFSQTPSAPVSIILLTTPEAASDAAEDLLATALNKDTLPHAFSRLVSPIVDILADVITRRVLVSVARSHTAIRVSSLTAMIAWPRGRVAQTVADGSLKEAMNVQSVTLESDVLRIVAKSEQNSAMLTSSAGPGLDQVRDLAKYLVHLEREV</sequence>
<accession>A0A507FLU2</accession>
<reference evidence="1 2" key="1">
    <citation type="journal article" date="2019" name="Sci. Rep.">
        <title>Comparative genomics of chytrid fungi reveal insights into the obligate biotrophic and pathogenic lifestyle of Synchytrium endobioticum.</title>
        <authorList>
            <person name="van de Vossenberg B.T.L.H."/>
            <person name="Warris S."/>
            <person name="Nguyen H.D.T."/>
            <person name="van Gent-Pelzer M.P.E."/>
            <person name="Joly D.L."/>
            <person name="van de Geest H.C."/>
            <person name="Bonants P.J.M."/>
            <person name="Smith D.S."/>
            <person name="Levesque C.A."/>
            <person name="van der Lee T.A.J."/>
        </authorList>
    </citation>
    <scope>NUCLEOTIDE SEQUENCE [LARGE SCALE GENOMIC DNA]</scope>
    <source>
        <strain evidence="1 2">CBS 675.73</strain>
    </source>
</reference>
<organism evidence="1 2">
    <name type="scientific">Chytriomyces confervae</name>
    <dbReference type="NCBI Taxonomy" id="246404"/>
    <lineage>
        <taxon>Eukaryota</taxon>
        <taxon>Fungi</taxon>
        <taxon>Fungi incertae sedis</taxon>
        <taxon>Chytridiomycota</taxon>
        <taxon>Chytridiomycota incertae sedis</taxon>
        <taxon>Chytridiomycetes</taxon>
        <taxon>Chytridiales</taxon>
        <taxon>Chytriomycetaceae</taxon>
        <taxon>Chytriomyces</taxon>
    </lineage>
</organism>